<name>A0AAV4C4E2_9GAST</name>
<protein>
    <submittedName>
        <fullName evidence="1">Uncharacterized protein</fullName>
    </submittedName>
</protein>
<gene>
    <name evidence="1" type="ORF">PoB_005236300</name>
</gene>
<evidence type="ECO:0000313" key="1">
    <source>
        <dbReference type="EMBL" id="GFO25858.1"/>
    </source>
</evidence>
<reference evidence="1 2" key="1">
    <citation type="journal article" date="2021" name="Elife">
        <title>Chloroplast acquisition without the gene transfer in kleptoplastic sea slugs, Plakobranchus ocellatus.</title>
        <authorList>
            <person name="Maeda T."/>
            <person name="Takahashi S."/>
            <person name="Yoshida T."/>
            <person name="Shimamura S."/>
            <person name="Takaki Y."/>
            <person name="Nagai Y."/>
            <person name="Toyoda A."/>
            <person name="Suzuki Y."/>
            <person name="Arimoto A."/>
            <person name="Ishii H."/>
            <person name="Satoh N."/>
            <person name="Nishiyama T."/>
            <person name="Hasebe M."/>
            <person name="Maruyama T."/>
            <person name="Minagawa J."/>
            <person name="Obokata J."/>
            <person name="Shigenobu S."/>
        </authorList>
    </citation>
    <scope>NUCLEOTIDE SEQUENCE [LARGE SCALE GENOMIC DNA]</scope>
</reference>
<dbReference type="AlphaFoldDB" id="A0AAV4C4E2"/>
<accession>A0AAV4C4E2</accession>
<sequence length="95" mass="10978">MVARKIMANCFTMLYGKGNGRNQTEAKARMAGLTNTNTMLHWKLPVQIVWEWTKWSGESRERKGRVEERDRARAAGRVSEGKCWGCEYTGKRLIQ</sequence>
<comment type="caution">
    <text evidence="1">The sequence shown here is derived from an EMBL/GenBank/DDBJ whole genome shotgun (WGS) entry which is preliminary data.</text>
</comment>
<evidence type="ECO:0000313" key="2">
    <source>
        <dbReference type="Proteomes" id="UP000735302"/>
    </source>
</evidence>
<dbReference type="EMBL" id="BLXT01005777">
    <property type="protein sequence ID" value="GFO25858.1"/>
    <property type="molecule type" value="Genomic_DNA"/>
</dbReference>
<proteinExistence type="predicted"/>
<organism evidence="1 2">
    <name type="scientific">Plakobranchus ocellatus</name>
    <dbReference type="NCBI Taxonomy" id="259542"/>
    <lineage>
        <taxon>Eukaryota</taxon>
        <taxon>Metazoa</taxon>
        <taxon>Spiralia</taxon>
        <taxon>Lophotrochozoa</taxon>
        <taxon>Mollusca</taxon>
        <taxon>Gastropoda</taxon>
        <taxon>Heterobranchia</taxon>
        <taxon>Euthyneura</taxon>
        <taxon>Panpulmonata</taxon>
        <taxon>Sacoglossa</taxon>
        <taxon>Placobranchoidea</taxon>
        <taxon>Plakobranchidae</taxon>
        <taxon>Plakobranchus</taxon>
    </lineage>
</organism>
<dbReference type="Proteomes" id="UP000735302">
    <property type="component" value="Unassembled WGS sequence"/>
</dbReference>
<keyword evidence="2" id="KW-1185">Reference proteome</keyword>